<comment type="caution">
    <text evidence="3">The sequence shown here is derived from an EMBL/GenBank/DDBJ whole genome shotgun (WGS) entry which is preliminary data.</text>
</comment>
<dbReference type="EMBL" id="PJOS01000027">
    <property type="protein sequence ID" value="PKT71971.1"/>
    <property type="molecule type" value="Genomic_DNA"/>
</dbReference>
<reference evidence="3 4" key="1">
    <citation type="submission" date="2017-12" db="EMBL/GenBank/DDBJ databases">
        <title>Streptomyces populusis sp. nov., a novel endophytic actinobacterium isolated from stems of Populus adenopoda Maxim.</title>
        <authorList>
            <person name="Wang Z."/>
        </authorList>
    </citation>
    <scope>NUCLEOTIDE SEQUENCE [LARGE SCALE GENOMIC DNA]</scope>
    <source>
        <strain evidence="3 4">A249</strain>
    </source>
</reference>
<evidence type="ECO:0000256" key="1">
    <source>
        <dbReference type="SAM" id="Phobius"/>
    </source>
</evidence>
<dbReference type="GO" id="GO:0009103">
    <property type="term" value="P:lipopolysaccharide biosynthetic process"/>
    <property type="evidence" value="ECO:0007669"/>
    <property type="project" value="TreeGrafter"/>
</dbReference>
<dbReference type="Proteomes" id="UP000236178">
    <property type="component" value="Unassembled WGS sequence"/>
</dbReference>
<keyword evidence="1" id="KW-1133">Transmembrane helix</keyword>
<dbReference type="GO" id="GO:0016747">
    <property type="term" value="F:acyltransferase activity, transferring groups other than amino-acyl groups"/>
    <property type="evidence" value="ECO:0007669"/>
    <property type="project" value="InterPro"/>
</dbReference>
<accession>A0A2I0SPW0</accession>
<dbReference type="PANTHER" id="PTHR23028">
    <property type="entry name" value="ACETYLTRANSFERASE"/>
    <property type="match status" value="1"/>
</dbReference>
<feature type="transmembrane region" description="Helical" evidence="1">
    <location>
        <begin position="349"/>
        <end position="370"/>
    </location>
</feature>
<gene>
    <name evidence="3" type="ORF">CW362_16260</name>
</gene>
<feature type="transmembrane region" description="Helical" evidence="1">
    <location>
        <begin position="287"/>
        <end position="307"/>
    </location>
</feature>
<evidence type="ECO:0000313" key="4">
    <source>
        <dbReference type="Proteomes" id="UP000236178"/>
    </source>
</evidence>
<dbReference type="InterPro" id="IPR002656">
    <property type="entry name" value="Acyl_transf_3_dom"/>
</dbReference>
<feature type="transmembrane region" description="Helical" evidence="1">
    <location>
        <begin position="250"/>
        <end position="267"/>
    </location>
</feature>
<feature type="transmembrane region" description="Helical" evidence="1">
    <location>
        <begin position="168"/>
        <end position="193"/>
    </location>
</feature>
<feature type="transmembrane region" description="Helical" evidence="1">
    <location>
        <begin position="45"/>
        <end position="61"/>
    </location>
</feature>
<dbReference type="PANTHER" id="PTHR23028:SF53">
    <property type="entry name" value="ACYL_TRANSF_3 DOMAIN-CONTAINING PROTEIN"/>
    <property type="match status" value="1"/>
</dbReference>
<evidence type="ECO:0000313" key="3">
    <source>
        <dbReference type="EMBL" id="PKT71971.1"/>
    </source>
</evidence>
<feature type="transmembrane region" description="Helical" evidence="1">
    <location>
        <begin position="81"/>
        <end position="105"/>
    </location>
</feature>
<feature type="transmembrane region" description="Helical" evidence="1">
    <location>
        <begin position="126"/>
        <end position="148"/>
    </location>
</feature>
<keyword evidence="1" id="KW-0812">Transmembrane</keyword>
<name>A0A2I0SPW0_9ACTN</name>
<dbReference type="InterPro" id="IPR050879">
    <property type="entry name" value="Acyltransferase_3"/>
</dbReference>
<feature type="transmembrane region" description="Helical" evidence="1">
    <location>
        <begin position="314"/>
        <end position="337"/>
    </location>
</feature>
<proteinExistence type="predicted"/>
<feature type="domain" description="Acyltransferase 3" evidence="2">
    <location>
        <begin position="42"/>
        <end position="367"/>
    </location>
</feature>
<keyword evidence="3" id="KW-0012">Acyltransferase</keyword>
<feature type="transmembrane region" description="Helical" evidence="1">
    <location>
        <begin position="224"/>
        <end position="243"/>
    </location>
</feature>
<dbReference type="RefSeq" id="WP_103550175.1">
    <property type="nucleotide sequence ID" value="NZ_JBHJSK010000012.1"/>
</dbReference>
<keyword evidence="4" id="KW-1185">Reference proteome</keyword>
<keyword evidence="3" id="KW-0808">Transferase</keyword>
<protein>
    <submittedName>
        <fullName evidence="3">Acyltransferase</fullName>
    </submittedName>
</protein>
<evidence type="ECO:0000259" key="2">
    <source>
        <dbReference type="Pfam" id="PF01757"/>
    </source>
</evidence>
<keyword evidence="1" id="KW-0472">Membrane</keyword>
<feature type="transmembrane region" description="Helical" evidence="1">
    <location>
        <begin position="200"/>
        <end position="218"/>
    </location>
</feature>
<dbReference type="Pfam" id="PF01757">
    <property type="entry name" value="Acyl_transf_3"/>
    <property type="match status" value="1"/>
</dbReference>
<sequence>MIDTPEEARGTSPGIVVRTVLPPAETPAAPRPAARRENRLRALDGLRLVAALMVAGYHYGGRDGEVVQAWGSSPKHQFPTLHHLFAYGCLGVQVFFVISGFVICMSGWGRPLRSFFASRASRLLPAYWAAIIIVTVVFALPFVAYRTVSPSDTLVNLTMLQQPLGVDRVLGVCWTLWAEVRFYALFALCIVLPGANRQRVIMFCAGWTLAAAIAQGVNEPLLNMVLMPEYAPYFIGGVGLYLVHRDRRDAYAWGIVGVSWLIGQHYAVQRLWHAPNPEFFSNRSSLVIVLVVTFGYVAVAAIALGWLHWANWRWLTVAGALTYPFYLVHEHLGWVVIKAYHRTLHIPSYGTFLATVATMLLLAWLLNRFVENRLTPRLRTALSKPRS</sequence>
<dbReference type="AlphaFoldDB" id="A0A2I0SPW0"/>
<dbReference type="GO" id="GO:0016020">
    <property type="term" value="C:membrane"/>
    <property type="evidence" value="ECO:0007669"/>
    <property type="project" value="TreeGrafter"/>
</dbReference>
<dbReference type="OrthoDB" id="9807745at2"/>
<organism evidence="3 4">
    <name type="scientific">Streptomyces populi</name>
    <dbReference type="NCBI Taxonomy" id="2058924"/>
    <lineage>
        <taxon>Bacteria</taxon>
        <taxon>Bacillati</taxon>
        <taxon>Actinomycetota</taxon>
        <taxon>Actinomycetes</taxon>
        <taxon>Kitasatosporales</taxon>
        <taxon>Streptomycetaceae</taxon>
        <taxon>Streptomyces</taxon>
    </lineage>
</organism>